<feature type="transmembrane region" description="Helical" evidence="11">
    <location>
        <begin position="303"/>
        <end position="324"/>
    </location>
</feature>
<dbReference type="CDD" id="cd23081">
    <property type="entry name" value="cpPDZ_EcRseP-like"/>
    <property type="match status" value="1"/>
</dbReference>
<evidence type="ECO:0000313" key="14">
    <source>
        <dbReference type="Proteomes" id="UP000259610"/>
    </source>
</evidence>
<evidence type="ECO:0000256" key="9">
    <source>
        <dbReference type="ARBA" id="ARBA00023049"/>
    </source>
</evidence>
<name>A0A3B9GZ20_9PROT</name>
<evidence type="ECO:0000256" key="5">
    <source>
        <dbReference type="ARBA" id="ARBA00022692"/>
    </source>
</evidence>
<dbReference type="AlphaFoldDB" id="A0A3B9GZ20"/>
<evidence type="ECO:0000313" key="13">
    <source>
        <dbReference type="EMBL" id="HAE27680.1"/>
    </source>
</evidence>
<dbReference type="EMBL" id="DMAN01000247">
    <property type="protein sequence ID" value="HAE27680.1"/>
    <property type="molecule type" value="Genomic_DNA"/>
</dbReference>
<comment type="subcellular location">
    <subcellularLocation>
        <location evidence="2">Membrane</location>
        <topology evidence="2">Multi-pass membrane protein</topology>
    </subcellularLocation>
</comment>
<feature type="transmembrane region" description="Helical" evidence="11">
    <location>
        <begin position="105"/>
        <end position="126"/>
    </location>
</feature>
<dbReference type="Pfam" id="PF17820">
    <property type="entry name" value="PDZ_6"/>
    <property type="match status" value="1"/>
</dbReference>
<dbReference type="InterPro" id="IPR001478">
    <property type="entry name" value="PDZ"/>
</dbReference>
<dbReference type="PANTHER" id="PTHR42837">
    <property type="entry name" value="REGULATOR OF SIGMA-E PROTEASE RSEP"/>
    <property type="match status" value="1"/>
</dbReference>
<reference evidence="13 14" key="1">
    <citation type="journal article" date="2018" name="Nat. Biotechnol.">
        <title>A standardized bacterial taxonomy based on genome phylogeny substantially revises the tree of life.</title>
        <authorList>
            <person name="Parks D.H."/>
            <person name="Chuvochina M."/>
            <person name="Waite D.W."/>
            <person name="Rinke C."/>
            <person name="Skarshewski A."/>
            <person name="Chaumeil P.A."/>
            <person name="Hugenholtz P."/>
        </authorList>
    </citation>
    <scope>NUCLEOTIDE SEQUENCE [LARGE SCALE GENOMIC DNA]</scope>
    <source>
        <strain evidence="13">UBA8733</strain>
    </source>
</reference>
<evidence type="ECO:0000256" key="11">
    <source>
        <dbReference type="SAM" id="Phobius"/>
    </source>
</evidence>
<evidence type="ECO:0000256" key="10">
    <source>
        <dbReference type="ARBA" id="ARBA00023136"/>
    </source>
</evidence>
<comment type="caution">
    <text evidence="13">The sequence shown here is derived from an EMBL/GenBank/DDBJ whole genome shotgun (WGS) entry which is preliminary data.</text>
</comment>
<accession>A0A3B9GZ20</accession>
<organism evidence="13 14">
    <name type="scientific">Hyphomonas adhaerens</name>
    <dbReference type="NCBI Taxonomy" id="81029"/>
    <lineage>
        <taxon>Bacteria</taxon>
        <taxon>Pseudomonadati</taxon>
        <taxon>Pseudomonadota</taxon>
        <taxon>Alphaproteobacteria</taxon>
        <taxon>Hyphomonadales</taxon>
        <taxon>Hyphomonadaceae</taxon>
        <taxon>Hyphomonas</taxon>
    </lineage>
</organism>
<dbReference type="SMART" id="SM00228">
    <property type="entry name" value="PDZ"/>
    <property type="match status" value="1"/>
</dbReference>
<keyword evidence="5 11" id="KW-0812">Transmembrane</keyword>
<evidence type="ECO:0000256" key="3">
    <source>
        <dbReference type="ARBA" id="ARBA00007931"/>
    </source>
</evidence>
<evidence type="ECO:0000259" key="12">
    <source>
        <dbReference type="PROSITE" id="PS50106"/>
    </source>
</evidence>
<dbReference type="InterPro" id="IPR004387">
    <property type="entry name" value="Pept_M50_Zn"/>
</dbReference>
<evidence type="ECO:0000256" key="8">
    <source>
        <dbReference type="ARBA" id="ARBA00022989"/>
    </source>
</evidence>
<feature type="domain" description="PDZ" evidence="12">
    <location>
        <begin position="138"/>
        <end position="192"/>
    </location>
</feature>
<dbReference type="Proteomes" id="UP000259610">
    <property type="component" value="Unassembled WGS sequence"/>
</dbReference>
<dbReference type="Pfam" id="PF02163">
    <property type="entry name" value="Peptidase_M50"/>
    <property type="match status" value="1"/>
</dbReference>
<dbReference type="InterPro" id="IPR036034">
    <property type="entry name" value="PDZ_sf"/>
</dbReference>
<keyword evidence="9" id="KW-0482">Metalloprotease</keyword>
<keyword evidence="4" id="KW-0645">Protease</keyword>
<keyword evidence="8 11" id="KW-1133">Transmembrane helix</keyword>
<evidence type="ECO:0000256" key="2">
    <source>
        <dbReference type="ARBA" id="ARBA00004141"/>
    </source>
</evidence>
<keyword evidence="6" id="KW-0378">Hydrolase</keyword>
<dbReference type="CDD" id="cd06163">
    <property type="entry name" value="S2P-M50_PDZ_RseP-like"/>
    <property type="match status" value="1"/>
</dbReference>
<keyword evidence="7" id="KW-0862">Zinc</keyword>
<evidence type="ECO:0000256" key="7">
    <source>
        <dbReference type="ARBA" id="ARBA00022833"/>
    </source>
</evidence>
<dbReference type="GO" id="GO:0006508">
    <property type="term" value="P:proteolysis"/>
    <property type="evidence" value="ECO:0007669"/>
    <property type="project" value="UniProtKB-KW"/>
</dbReference>
<feature type="transmembrane region" description="Helical" evidence="11">
    <location>
        <begin position="354"/>
        <end position="373"/>
    </location>
</feature>
<evidence type="ECO:0000256" key="4">
    <source>
        <dbReference type="ARBA" id="ARBA00022670"/>
    </source>
</evidence>
<dbReference type="InterPro" id="IPR041489">
    <property type="entry name" value="PDZ_6"/>
</dbReference>
<dbReference type="GO" id="GO:0004222">
    <property type="term" value="F:metalloendopeptidase activity"/>
    <property type="evidence" value="ECO:0007669"/>
    <property type="project" value="InterPro"/>
</dbReference>
<protein>
    <submittedName>
        <fullName evidence="13">Peptidase M50</fullName>
    </submittedName>
</protein>
<dbReference type="PANTHER" id="PTHR42837:SF2">
    <property type="entry name" value="MEMBRANE METALLOPROTEASE ARASP2, CHLOROPLASTIC-RELATED"/>
    <property type="match status" value="1"/>
</dbReference>
<feature type="transmembrane region" description="Helical" evidence="11">
    <location>
        <begin position="7"/>
        <end position="26"/>
    </location>
</feature>
<gene>
    <name evidence="13" type="ORF">DCG58_11000</name>
</gene>
<dbReference type="PROSITE" id="PS50106">
    <property type="entry name" value="PDZ"/>
    <property type="match status" value="1"/>
</dbReference>
<dbReference type="InterPro" id="IPR008915">
    <property type="entry name" value="Peptidase_M50"/>
</dbReference>
<keyword evidence="10 11" id="KW-0472">Membrane</keyword>
<dbReference type="GO" id="GO:0016020">
    <property type="term" value="C:membrane"/>
    <property type="evidence" value="ECO:0007669"/>
    <property type="project" value="UniProtKB-SubCell"/>
</dbReference>
<sequence>MLSQGPLFLACLIFMMGIVVIVHEYGHYLAGRAFGAAVESFSIGFGNPIYERKDKRGTRWRINWIPLGGFVKFAGEAQTAGDIGKIEGGLVGRPYPDLSVGQRSIVSLAGPLANFVLASVIFALMIGTFGRPNVEIGVYAVNDGAPAAMAGMEAGDIVVSANGKPVKMASDIQLAVMLNPGTPVNFVVRRDDVERTLVITPKEMVRENEVGQMVPQGTIGVSLASVSVQAPTRYNPVEAVGQGVIQTGKTIEQTVTMLSRIITGRMSVHTMSGPVGIGDVSRRIVNRVWSQEDVSVGTRISELFWMLLGMCASISVGIGFFNLLPLPVLDGGHLVFNAYEALTGRHLPEKVQEVSLTFGLILLLGMVVVITWGDVIETGLFGSGSG</sequence>
<evidence type="ECO:0000256" key="6">
    <source>
        <dbReference type="ARBA" id="ARBA00022801"/>
    </source>
</evidence>
<evidence type="ECO:0000256" key="1">
    <source>
        <dbReference type="ARBA" id="ARBA00001947"/>
    </source>
</evidence>
<proteinExistence type="inferred from homology"/>
<comment type="cofactor">
    <cofactor evidence="1">
        <name>Zn(2+)</name>
        <dbReference type="ChEBI" id="CHEBI:29105"/>
    </cofactor>
</comment>
<dbReference type="SUPFAM" id="SSF50156">
    <property type="entry name" value="PDZ domain-like"/>
    <property type="match status" value="1"/>
</dbReference>
<dbReference type="Gene3D" id="2.30.42.10">
    <property type="match status" value="1"/>
</dbReference>
<comment type="similarity">
    <text evidence="3">Belongs to the peptidase M50B family.</text>
</comment>